<dbReference type="PROSITE" id="PS50011">
    <property type="entry name" value="PROTEIN_KINASE_DOM"/>
    <property type="match status" value="1"/>
</dbReference>
<name>A0A834X4C6_9FABA</name>
<evidence type="ECO:0000256" key="3">
    <source>
        <dbReference type="ARBA" id="ARBA00022777"/>
    </source>
</evidence>
<keyword evidence="3 8" id="KW-0418">Kinase</keyword>
<comment type="catalytic activity">
    <reaction evidence="6">
        <text>L-seryl-[protein] + ATP = O-phospho-L-seryl-[protein] + ADP + H(+)</text>
        <dbReference type="Rhea" id="RHEA:17989"/>
        <dbReference type="Rhea" id="RHEA-COMP:9863"/>
        <dbReference type="Rhea" id="RHEA-COMP:11604"/>
        <dbReference type="ChEBI" id="CHEBI:15378"/>
        <dbReference type="ChEBI" id="CHEBI:29999"/>
        <dbReference type="ChEBI" id="CHEBI:30616"/>
        <dbReference type="ChEBI" id="CHEBI:83421"/>
        <dbReference type="ChEBI" id="CHEBI:456216"/>
        <dbReference type="EC" id="2.7.11.1"/>
    </reaction>
</comment>
<keyword evidence="9" id="KW-1185">Reference proteome</keyword>
<dbReference type="FunFam" id="3.30.200.20:FF:000034">
    <property type="entry name" value="Kinase suppressor of Ras 1"/>
    <property type="match status" value="1"/>
</dbReference>
<dbReference type="GO" id="GO:0005886">
    <property type="term" value="C:plasma membrane"/>
    <property type="evidence" value="ECO:0007669"/>
    <property type="project" value="TreeGrafter"/>
</dbReference>
<feature type="domain" description="Protein kinase" evidence="7">
    <location>
        <begin position="77"/>
        <end position="160"/>
    </location>
</feature>
<dbReference type="PANTHER" id="PTHR44329">
    <property type="entry name" value="SERINE/THREONINE-PROTEIN KINASE TNNI3K-RELATED"/>
    <property type="match status" value="1"/>
</dbReference>
<evidence type="ECO:0000256" key="5">
    <source>
        <dbReference type="ARBA" id="ARBA00047899"/>
    </source>
</evidence>
<organism evidence="8 9">
    <name type="scientific">Senna tora</name>
    <dbReference type="NCBI Taxonomy" id="362788"/>
    <lineage>
        <taxon>Eukaryota</taxon>
        <taxon>Viridiplantae</taxon>
        <taxon>Streptophyta</taxon>
        <taxon>Embryophyta</taxon>
        <taxon>Tracheophyta</taxon>
        <taxon>Spermatophyta</taxon>
        <taxon>Magnoliopsida</taxon>
        <taxon>eudicotyledons</taxon>
        <taxon>Gunneridae</taxon>
        <taxon>Pentapetalae</taxon>
        <taxon>rosids</taxon>
        <taxon>fabids</taxon>
        <taxon>Fabales</taxon>
        <taxon>Fabaceae</taxon>
        <taxon>Caesalpinioideae</taxon>
        <taxon>Cassia clade</taxon>
        <taxon>Senna</taxon>
    </lineage>
</organism>
<dbReference type="OrthoDB" id="1678967at2759"/>
<dbReference type="EMBL" id="JAAIUW010000003">
    <property type="protein sequence ID" value="KAF7838343.1"/>
    <property type="molecule type" value="Genomic_DNA"/>
</dbReference>
<evidence type="ECO:0000313" key="9">
    <source>
        <dbReference type="Proteomes" id="UP000634136"/>
    </source>
</evidence>
<dbReference type="SUPFAM" id="SSF56112">
    <property type="entry name" value="Protein kinase-like (PK-like)"/>
    <property type="match status" value="1"/>
</dbReference>
<proteinExistence type="predicted"/>
<evidence type="ECO:0000256" key="4">
    <source>
        <dbReference type="ARBA" id="ARBA00022840"/>
    </source>
</evidence>
<dbReference type="Gene3D" id="3.30.200.20">
    <property type="entry name" value="Phosphorylase Kinase, domain 1"/>
    <property type="match status" value="1"/>
</dbReference>
<keyword evidence="1" id="KW-0808">Transferase</keyword>
<evidence type="ECO:0000259" key="7">
    <source>
        <dbReference type="PROSITE" id="PS50011"/>
    </source>
</evidence>
<keyword evidence="4" id="KW-0067">ATP-binding</keyword>
<evidence type="ECO:0000256" key="2">
    <source>
        <dbReference type="ARBA" id="ARBA00022741"/>
    </source>
</evidence>
<accession>A0A834X4C6</accession>
<keyword evidence="2" id="KW-0547">Nucleotide-binding</keyword>
<evidence type="ECO:0000256" key="6">
    <source>
        <dbReference type="ARBA" id="ARBA00048679"/>
    </source>
</evidence>
<dbReference type="InterPro" id="IPR000719">
    <property type="entry name" value="Prot_kinase_dom"/>
</dbReference>
<evidence type="ECO:0000256" key="1">
    <source>
        <dbReference type="ARBA" id="ARBA00022679"/>
    </source>
</evidence>
<gene>
    <name evidence="8" type="ORF">G2W53_006825</name>
</gene>
<dbReference type="InterPro" id="IPR051681">
    <property type="entry name" value="Ser/Thr_Kinases-Pseudokinases"/>
</dbReference>
<dbReference type="GO" id="GO:0005524">
    <property type="term" value="F:ATP binding"/>
    <property type="evidence" value="ECO:0007669"/>
    <property type="project" value="UniProtKB-KW"/>
</dbReference>
<reference evidence="8" key="1">
    <citation type="submission" date="2020-09" db="EMBL/GenBank/DDBJ databases">
        <title>Genome-Enabled Discovery of Anthraquinone Biosynthesis in Senna tora.</title>
        <authorList>
            <person name="Kang S.-H."/>
            <person name="Pandey R.P."/>
            <person name="Lee C.-M."/>
            <person name="Sim J.-S."/>
            <person name="Jeong J.-T."/>
            <person name="Choi B.-S."/>
            <person name="Jung M."/>
            <person name="Ginzburg D."/>
            <person name="Zhao K."/>
            <person name="Won S.Y."/>
            <person name="Oh T.-J."/>
            <person name="Yu Y."/>
            <person name="Kim N.-H."/>
            <person name="Lee O.R."/>
            <person name="Lee T.-H."/>
            <person name="Bashyal P."/>
            <person name="Kim T.-S."/>
            <person name="Lee W.-H."/>
            <person name="Kawkins C."/>
            <person name="Kim C.-K."/>
            <person name="Kim J.S."/>
            <person name="Ahn B.O."/>
            <person name="Rhee S.Y."/>
            <person name="Sohng J.K."/>
        </authorList>
    </citation>
    <scope>NUCLEOTIDE SEQUENCE</scope>
    <source>
        <tissue evidence="8">Leaf</tissue>
    </source>
</reference>
<dbReference type="Proteomes" id="UP000634136">
    <property type="component" value="Unassembled WGS sequence"/>
</dbReference>
<sequence>MGKWGEKKRQIDLKTIDEQLERHLNKALIIEKQKSKEEDTTPTIIGAATTAIKSLSGGGGANFKRQRYEWEIDTSKLIIKSVIARGTFGTVHRGIYDGQDVAVKLLDWGEEGHRTEAEINSLRSAFSQEVTVWHKLDHPNVTKGDVYSLPSVRVTETVDG</sequence>
<dbReference type="AlphaFoldDB" id="A0A834X4C6"/>
<comment type="catalytic activity">
    <reaction evidence="5">
        <text>L-threonyl-[protein] + ATP = O-phospho-L-threonyl-[protein] + ADP + H(+)</text>
        <dbReference type="Rhea" id="RHEA:46608"/>
        <dbReference type="Rhea" id="RHEA-COMP:11060"/>
        <dbReference type="Rhea" id="RHEA-COMP:11605"/>
        <dbReference type="ChEBI" id="CHEBI:15378"/>
        <dbReference type="ChEBI" id="CHEBI:30013"/>
        <dbReference type="ChEBI" id="CHEBI:30616"/>
        <dbReference type="ChEBI" id="CHEBI:61977"/>
        <dbReference type="ChEBI" id="CHEBI:456216"/>
        <dbReference type="EC" id="2.7.11.1"/>
    </reaction>
</comment>
<dbReference type="PANTHER" id="PTHR44329:SF160">
    <property type="entry name" value="OS05G0577700 PROTEIN"/>
    <property type="match status" value="1"/>
</dbReference>
<comment type="caution">
    <text evidence="8">The sequence shown here is derived from an EMBL/GenBank/DDBJ whole genome shotgun (WGS) entry which is preliminary data.</text>
</comment>
<protein>
    <submittedName>
        <fullName evidence="8">Serine/threonine-protein kinase HT1</fullName>
    </submittedName>
</protein>
<dbReference type="GO" id="GO:0004674">
    <property type="term" value="F:protein serine/threonine kinase activity"/>
    <property type="evidence" value="ECO:0007669"/>
    <property type="project" value="UniProtKB-EC"/>
</dbReference>
<evidence type="ECO:0000313" key="8">
    <source>
        <dbReference type="EMBL" id="KAF7838343.1"/>
    </source>
</evidence>
<dbReference type="InterPro" id="IPR011009">
    <property type="entry name" value="Kinase-like_dom_sf"/>
</dbReference>